<proteinExistence type="predicted"/>
<sequence length="517" mass="58590">MKPASSKSCKDILQSLHYMHMGDFLTLSISHLTCAIKVVDQGFGISPKTVLVVAKQMISALQHIHSFGIVHRDVKPDNMLVSLQNPSRVILIDYGISCARYIGSDTKRYDPEADHRQITGTLSWASLNAHHGLYLSYRDDLESLAYTLLFLLRGEIPWMNLHPQSTIFGKMAQVRMLKTSYTGRRLADGHPAEFGHFLDETRALRFSDVPPYPRYLDLFDDLYRHLSFQPNDESLDWAPVKERVQYTVTKPTPPSITLMLGQIVVVDILKDSTILGITPGCELWDACKSKPSIRYLPAVILDLSTHTDGHQHATLAPLRRGPPAIGQTTLVISEITPPLPYNDIHCYTYPNTFSCLVAETFADQSKMHYVQQHIIPDLKHKLSVNGDVKGEQDRQVLATIENHNDEFPILVQFLPLDSCTESKVDWKSERAWFDDIISIRRRRALQDGWAWTGATENVQSNADSDDELSNSYYGGDLADWDDRQQEREATLTISRLPILTELDLNKPIPSIREIIED</sequence>
<evidence type="ECO:0000313" key="3">
    <source>
        <dbReference type="EMBL" id="KAK7693930.1"/>
    </source>
</evidence>
<dbReference type="InterPro" id="IPR000719">
    <property type="entry name" value="Prot_kinase_dom"/>
</dbReference>
<dbReference type="InterPro" id="IPR011009">
    <property type="entry name" value="Kinase-like_dom_sf"/>
</dbReference>
<dbReference type="Proteomes" id="UP001385951">
    <property type="component" value="Unassembled WGS sequence"/>
</dbReference>
<dbReference type="InterPro" id="IPR008271">
    <property type="entry name" value="Ser/Thr_kinase_AS"/>
</dbReference>
<evidence type="ECO:0000259" key="2">
    <source>
        <dbReference type="PROSITE" id="PS50011"/>
    </source>
</evidence>
<gene>
    <name evidence="3" type="ORF">QCA50_003504</name>
</gene>
<evidence type="ECO:0000313" key="4">
    <source>
        <dbReference type="Proteomes" id="UP001385951"/>
    </source>
</evidence>
<dbReference type="Gene3D" id="1.10.510.10">
    <property type="entry name" value="Transferase(Phosphotransferase) domain 1"/>
    <property type="match status" value="1"/>
</dbReference>
<comment type="caution">
    <text evidence="3">The sequence shown here is derived from an EMBL/GenBank/DDBJ whole genome shotgun (WGS) entry which is preliminary data.</text>
</comment>
<dbReference type="EMBL" id="JASBNA010000003">
    <property type="protein sequence ID" value="KAK7693930.1"/>
    <property type="molecule type" value="Genomic_DNA"/>
</dbReference>
<dbReference type="AlphaFoldDB" id="A0AAW0GL24"/>
<keyword evidence="4" id="KW-1185">Reference proteome</keyword>
<feature type="domain" description="Protein kinase" evidence="2">
    <location>
        <begin position="1"/>
        <end position="228"/>
    </location>
</feature>
<dbReference type="GO" id="GO:0004674">
    <property type="term" value="F:protein serine/threonine kinase activity"/>
    <property type="evidence" value="ECO:0007669"/>
    <property type="project" value="UniProtKB-EC"/>
</dbReference>
<dbReference type="PROSITE" id="PS50011">
    <property type="entry name" value="PROTEIN_KINASE_DOM"/>
    <property type="match status" value="1"/>
</dbReference>
<dbReference type="PROSITE" id="PS00108">
    <property type="entry name" value="PROTEIN_KINASE_ST"/>
    <property type="match status" value="1"/>
</dbReference>
<dbReference type="SUPFAM" id="SSF56112">
    <property type="entry name" value="Protein kinase-like (PK-like)"/>
    <property type="match status" value="1"/>
</dbReference>
<name>A0AAW0GL24_9APHY</name>
<evidence type="ECO:0000256" key="1">
    <source>
        <dbReference type="ARBA" id="ARBA00012513"/>
    </source>
</evidence>
<accession>A0AAW0GL24</accession>
<dbReference type="SMART" id="SM00220">
    <property type="entry name" value="S_TKc"/>
    <property type="match status" value="1"/>
</dbReference>
<reference evidence="3 4" key="1">
    <citation type="submission" date="2022-09" db="EMBL/GenBank/DDBJ databases">
        <authorList>
            <person name="Palmer J.M."/>
        </authorList>
    </citation>
    <scope>NUCLEOTIDE SEQUENCE [LARGE SCALE GENOMIC DNA]</scope>
    <source>
        <strain evidence="3 4">DSM 7382</strain>
    </source>
</reference>
<dbReference type="EC" id="2.7.11.1" evidence="1"/>
<dbReference type="Pfam" id="PF00069">
    <property type="entry name" value="Pkinase"/>
    <property type="match status" value="1"/>
</dbReference>
<dbReference type="GO" id="GO:0005524">
    <property type="term" value="F:ATP binding"/>
    <property type="evidence" value="ECO:0007669"/>
    <property type="project" value="InterPro"/>
</dbReference>
<protein>
    <recommendedName>
        <fullName evidence="1">non-specific serine/threonine protein kinase</fullName>
        <ecNumber evidence="1">2.7.11.1</ecNumber>
    </recommendedName>
</protein>
<organism evidence="3 4">
    <name type="scientific">Cerrena zonata</name>
    <dbReference type="NCBI Taxonomy" id="2478898"/>
    <lineage>
        <taxon>Eukaryota</taxon>
        <taxon>Fungi</taxon>
        <taxon>Dikarya</taxon>
        <taxon>Basidiomycota</taxon>
        <taxon>Agaricomycotina</taxon>
        <taxon>Agaricomycetes</taxon>
        <taxon>Polyporales</taxon>
        <taxon>Cerrenaceae</taxon>
        <taxon>Cerrena</taxon>
    </lineage>
</organism>
<dbReference type="PANTHER" id="PTHR11909">
    <property type="entry name" value="CASEIN KINASE-RELATED"/>
    <property type="match status" value="1"/>
</dbReference>
<dbReference type="InterPro" id="IPR050235">
    <property type="entry name" value="CK1_Ser-Thr_kinase"/>
</dbReference>